<evidence type="ECO:0000256" key="6">
    <source>
        <dbReference type="ARBA" id="ARBA00023274"/>
    </source>
</evidence>
<evidence type="ECO:0000256" key="2">
    <source>
        <dbReference type="ARBA" id="ARBA00008945"/>
    </source>
</evidence>
<sequence>MFKNKVKLTENDKKISRIITIDRVVKVTKGGRDFSYRALVVVGNQDGIIGYGVGKSKDFSEAVSKAEENALKNLLKLSFFSNCPKKSIPHEEEACYSGARVFLRPASEGTGIIAGGSVRSVLEVAGLRNILSKSKGSSNTHNVIKATFNALAKMRDIKTISKERGLSIQKLFKS</sequence>
<dbReference type="Pfam" id="PF00333">
    <property type="entry name" value="Ribosomal_S5"/>
    <property type="match status" value="1"/>
</dbReference>
<dbReference type="SUPFAM" id="SSF54211">
    <property type="entry name" value="Ribosomal protein S5 domain 2-like"/>
    <property type="match status" value="1"/>
</dbReference>
<dbReference type="Proteomes" id="UP000011174">
    <property type="component" value="Chromosome"/>
</dbReference>
<dbReference type="HAMAP" id="MF_01307_B">
    <property type="entry name" value="Ribosomal_uS5_B"/>
    <property type="match status" value="1"/>
</dbReference>
<comment type="function">
    <text evidence="1 8">Located at the back of the 30S subunit body where it stabilizes the conformation of the head with respect to the body.</text>
</comment>
<keyword evidence="4 8" id="KW-0694">RNA-binding</keyword>
<dbReference type="InterPro" id="IPR005712">
    <property type="entry name" value="Ribosomal_uS5_bac-type"/>
</dbReference>
<dbReference type="PROSITE" id="PS50881">
    <property type="entry name" value="S5_DSRBD"/>
    <property type="match status" value="1"/>
</dbReference>
<protein>
    <recommendedName>
        <fullName evidence="7 8">Small ribosomal subunit protein uS5</fullName>
    </recommendedName>
</protein>
<dbReference type="InterPro" id="IPR013810">
    <property type="entry name" value="Ribosomal_uS5_N"/>
</dbReference>
<reference evidence="11 12" key="1">
    <citation type="journal article" date="2013" name="Environ. Microbiol.">
        <title>The nutrient supplying capabilities of Uzinura, an endosymbiont of armoured scale insects.</title>
        <authorList>
            <person name="Sabree Z.L."/>
            <person name="Huang C.Y."/>
            <person name="Okusu A."/>
            <person name="Moran N.A."/>
            <person name="Normark B.B."/>
        </authorList>
    </citation>
    <scope>NUCLEOTIDE SEQUENCE [LARGE SCALE GENOMIC DNA]</scope>
    <source>
        <strain evidence="11 12">ASNER</strain>
    </source>
</reference>
<organism evidence="11 12">
    <name type="scientific">Candidatus Uzinura diaspidicola str. ASNER</name>
    <dbReference type="NCBI Taxonomy" id="1133592"/>
    <lineage>
        <taxon>Bacteria</taxon>
        <taxon>Pseudomonadati</taxon>
        <taxon>Bacteroidota</taxon>
        <taxon>Flavobacteriia</taxon>
        <taxon>Flavobacteriales</taxon>
        <taxon>Candidatus Uzinura</taxon>
    </lineage>
</organism>
<evidence type="ECO:0000313" key="12">
    <source>
        <dbReference type="Proteomes" id="UP000011174"/>
    </source>
</evidence>
<comment type="domain">
    <text evidence="8">The N-terminal domain interacts with the head of the 30S subunit; the C-terminal domain interacts with the body and contacts protein S4. The interaction surface between S4 and S5 is involved in control of translational fidelity.</text>
</comment>
<dbReference type="FunFam" id="3.30.230.10:FF:000002">
    <property type="entry name" value="30S ribosomal protein S5"/>
    <property type="match status" value="1"/>
</dbReference>
<dbReference type="GO" id="GO:0019843">
    <property type="term" value="F:rRNA binding"/>
    <property type="evidence" value="ECO:0007669"/>
    <property type="project" value="UniProtKB-UniRule"/>
</dbReference>
<dbReference type="GO" id="GO:0003735">
    <property type="term" value="F:structural constituent of ribosome"/>
    <property type="evidence" value="ECO:0007669"/>
    <property type="project" value="UniProtKB-UniRule"/>
</dbReference>
<dbReference type="PROSITE" id="PS00585">
    <property type="entry name" value="RIBOSOMAL_S5"/>
    <property type="match status" value="1"/>
</dbReference>
<keyword evidence="6 8" id="KW-0687">Ribonucleoprotein</keyword>
<dbReference type="AlphaFoldDB" id="L7VMZ7"/>
<evidence type="ECO:0000259" key="10">
    <source>
        <dbReference type="PROSITE" id="PS50881"/>
    </source>
</evidence>
<dbReference type="OrthoDB" id="9809045at2"/>
<dbReference type="Gene3D" id="3.30.160.20">
    <property type="match status" value="1"/>
</dbReference>
<dbReference type="NCBIfam" id="TIGR01021">
    <property type="entry name" value="rpsE_bact"/>
    <property type="match status" value="1"/>
</dbReference>
<dbReference type="EMBL" id="CP003263">
    <property type="protein sequence ID" value="AGC66928.1"/>
    <property type="molecule type" value="Genomic_DNA"/>
</dbReference>
<accession>L7VMZ7</accession>
<keyword evidence="3 8" id="KW-0699">rRNA-binding</keyword>
<evidence type="ECO:0000313" key="11">
    <source>
        <dbReference type="EMBL" id="AGC66928.1"/>
    </source>
</evidence>
<dbReference type="PANTHER" id="PTHR48277">
    <property type="entry name" value="MITOCHONDRIAL RIBOSOMAL PROTEIN S5"/>
    <property type="match status" value="1"/>
</dbReference>
<dbReference type="HOGENOM" id="CLU_065898_2_2_10"/>
<comment type="subunit">
    <text evidence="8">Part of the 30S ribosomal subunit. Contacts proteins S4 and S8.</text>
</comment>
<dbReference type="InterPro" id="IPR000851">
    <property type="entry name" value="Ribosomal_uS5"/>
</dbReference>
<evidence type="ECO:0000256" key="1">
    <source>
        <dbReference type="ARBA" id="ARBA00003093"/>
    </source>
</evidence>
<proteinExistence type="inferred from homology"/>
<dbReference type="InterPro" id="IPR018192">
    <property type="entry name" value="Ribosomal_uS5_N_CS"/>
</dbReference>
<comment type="function">
    <text evidence="8">With S4 and S12 plays an important role in translational accuracy.</text>
</comment>
<dbReference type="KEGG" id="udi:ASNER_167"/>
<dbReference type="SUPFAM" id="SSF54768">
    <property type="entry name" value="dsRNA-binding domain-like"/>
    <property type="match status" value="1"/>
</dbReference>
<dbReference type="PANTHER" id="PTHR48277:SF1">
    <property type="entry name" value="MITOCHONDRIAL RIBOSOMAL PROTEIN S5"/>
    <property type="match status" value="1"/>
</dbReference>
<dbReference type="InterPro" id="IPR005324">
    <property type="entry name" value="Ribosomal_uS5_C"/>
</dbReference>
<evidence type="ECO:0000256" key="7">
    <source>
        <dbReference type="ARBA" id="ARBA00035255"/>
    </source>
</evidence>
<name>L7VMZ7_9FLAO</name>
<dbReference type="GO" id="GO:0006412">
    <property type="term" value="P:translation"/>
    <property type="evidence" value="ECO:0007669"/>
    <property type="project" value="UniProtKB-UniRule"/>
</dbReference>
<evidence type="ECO:0000256" key="9">
    <source>
        <dbReference type="RuleBase" id="RU003823"/>
    </source>
</evidence>
<evidence type="ECO:0000256" key="4">
    <source>
        <dbReference type="ARBA" id="ARBA00022884"/>
    </source>
</evidence>
<dbReference type="GO" id="GO:0005737">
    <property type="term" value="C:cytoplasm"/>
    <property type="evidence" value="ECO:0007669"/>
    <property type="project" value="UniProtKB-ARBA"/>
</dbReference>
<dbReference type="GO" id="GO:0015935">
    <property type="term" value="C:small ribosomal subunit"/>
    <property type="evidence" value="ECO:0007669"/>
    <property type="project" value="InterPro"/>
</dbReference>
<gene>
    <name evidence="8 11" type="primary">rpsE</name>
    <name evidence="11" type="ORF">ASNER_167</name>
</gene>
<dbReference type="Gene3D" id="3.30.230.10">
    <property type="match status" value="1"/>
</dbReference>
<feature type="domain" description="S5 DRBM" evidence="10">
    <location>
        <begin position="14"/>
        <end position="77"/>
    </location>
</feature>
<dbReference type="InterPro" id="IPR014721">
    <property type="entry name" value="Ribsml_uS5_D2-typ_fold_subgr"/>
</dbReference>
<comment type="similarity">
    <text evidence="2 8 9">Belongs to the universal ribosomal protein uS5 family.</text>
</comment>
<keyword evidence="5 8" id="KW-0689">Ribosomal protein</keyword>
<evidence type="ECO:0000256" key="5">
    <source>
        <dbReference type="ARBA" id="ARBA00022980"/>
    </source>
</evidence>
<dbReference type="STRING" id="1133592.ASNER_167"/>
<keyword evidence="12" id="KW-1185">Reference proteome</keyword>
<dbReference type="Pfam" id="PF03719">
    <property type="entry name" value="Ribosomal_S5_C"/>
    <property type="match status" value="1"/>
</dbReference>
<evidence type="ECO:0000256" key="3">
    <source>
        <dbReference type="ARBA" id="ARBA00022730"/>
    </source>
</evidence>
<evidence type="ECO:0000256" key="8">
    <source>
        <dbReference type="HAMAP-Rule" id="MF_01307"/>
    </source>
</evidence>
<dbReference type="InterPro" id="IPR020568">
    <property type="entry name" value="Ribosomal_Su5_D2-typ_SF"/>
</dbReference>
<dbReference type="PATRIC" id="fig|1133592.3.peg.154"/>